<dbReference type="PANTHER" id="PTHR11008:SF39">
    <property type="entry name" value="CIRCADIAN CLOCK-CONTROLLED PROTEIN-LIKE PROTEIN"/>
    <property type="match status" value="1"/>
</dbReference>
<dbReference type="InterPro" id="IPR038606">
    <property type="entry name" value="To_sf"/>
</dbReference>
<protein>
    <submittedName>
        <fullName evidence="2">Uncharacterized protein</fullName>
    </submittedName>
</protein>
<comment type="caution">
    <text evidence="2">The sequence shown here is derived from an EMBL/GenBank/DDBJ whole genome shotgun (WGS) entry which is preliminary data.</text>
</comment>
<dbReference type="InterPro" id="IPR010562">
    <property type="entry name" value="Haemolymph_juvenile_hormone-bd"/>
</dbReference>
<dbReference type="Gene3D" id="3.15.10.30">
    <property type="entry name" value="Haemolymph juvenile hormone binding protein"/>
    <property type="match status" value="1"/>
</dbReference>
<evidence type="ECO:0000313" key="3">
    <source>
        <dbReference type="Proteomes" id="UP000823941"/>
    </source>
</evidence>
<dbReference type="Proteomes" id="UP000823941">
    <property type="component" value="Chromosome 15"/>
</dbReference>
<dbReference type="Pfam" id="PF06585">
    <property type="entry name" value="JHBP"/>
    <property type="match status" value="1"/>
</dbReference>
<keyword evidence="3" id="KW-1185">Reference proteome</keyword>
<dbReference type="PANTHER" id="PTHR11008">
    <property type="entry name" value="PROTEIN TAKEOUT-LIKE PROTEIN"/>
    <property type="match status" value="1"/>
</dbReference>
<dbReference type="SMART" id="SM00700">
    <property type="entry name" value="JHBP"/>
    <property type="match status" value="1"/>
</dbReference>
<feature type="signal peptide" evidence="1">
    <location>
        <begin position="1"/>
        <end position="25"/>
    </location>
</feature>
<name>A0ABQ7QGB4_PLUXY</name>
<organism evidence="2 3">
    <name type="scientific">Plutella xylostella</name>
    <name type="common">Diamondback moth</name>
    <name type="synonym">Plutella maculipennis</name>
    <dbReference type="NCBI Taxonomy" id="51655"/>
    <lineage>
        <taxon>Eukaryota</taxon>
        <taxon>Metazoa</taxon>
        <taxon>Ecdysozoa</taxon>
        <taxon>Arthropoda</taxon>
        <taxon>Hexapoda</taxon>
        <taxon>Insecta</taxon>
        <taxon>Pterygota</taxon>
        <taxon>Neoptera</taxon>
        <taxon>Endopterygota</taxon>
        <taxon>Lepidoptera</taxon>
        <taxon>Glossata</taxon>
        <taxon>Ditrysia</taxon>
        <taxon>Yponomeutoidea</taxon>
        <taxon>Plutellidae</taxon>
        <taxon>Plutella</taxon>
    </lineage>
</organism>
<reference evidence="2 3" key="1">
    <citation type="submission" date="2021-06" db="EMBL/GenBank/DDBJ databases">
        <title>A haploid diamondback moth (Plutella xylostella L.) genome assembly resolves 31 chromosomes and identifies a diamide resistance mutation.</title>
        <authorList>
            <person name="Ward C.M."/>
            <person name="Perry K.D."/>
            <person name="Baker G."/>
            <person name="Powis K."/>
            <person name="Heckel D.G."/>
            <person name="Baxter S.W."/>
        </authorList>
    </citation>
    <scope>NUCLEOTIDE SEQUENCE [LARGE SCALE GENOMIC DNA]</scope>
    <source>
        <strain evidence="2 3">LV</strain>
        <tissue evidence="2">Single pupa</tissue>
    </source>
</reference>
<accession>A0ABQ7QGB4</accession>
<dbReference type="EMBL" id="JAHIBW010000015">
    <property type="protein sequence ID" value="KAG7304259.1"/>
    <property type="molecule type" value="Genomic_DNA"/>
</dbReference>
<evidence type="ECO:0000256" key="1">
    <source>
        <dbReference type="SAM" id="SignalP"/>
    </source>
</evidence>
<sequence>MVKMFTSKFVSSLFMVLCAISGGSLKQIPDYIEVCKRDQSTINECVLKSIEKIRPKLAEGIPELQVPTIEPFVIPQIVVDSGNVVQFVAIGQDVKVSGASNFTIKNIDVDLDTFTIRGRVRFPRLHFDGRYTLDARVLVLPLKGQGNILADAVKCDAEIVIKSKFIEKDGQDYIQFDKLNMDITVRDYRVKLDGLFNGDKTLGDAANEAINQNRGEFLKASKPYVEKTASKILLETANKIASTFPIDDLLPNP</sequence>
<feature type="chain" id="PRO_5046771712" evidence="1">
    <location>
        <begin position="26"/>
        <end position="253"/>
    </location>
</feature>
<keyword evidence="1" id="KW-0732">Signal</keyword>
<proteinExistence type="predicted"/>
<gene>
    <name evidence="2" type="ORF">JYU34_011200</name>
</gene>
<evidence type="ECO:0000313" key="2">
    <source>
        <dbReference type="EMBL" id="KAG7304259.1"/>
    </source>
</evidence>